<sequence>MAPQHPNPEPAEPATLWERIERPAKAPRTTLSHASIAAAAVEMADAEGLEAVSMRKLSGHLGVTTMALYRYVTGKDELFELMLDTAFAGRPPAAPAPGWRGAMRAHAERSRTTALRHPWILELTATQVVTLTPNVVAEIDAALGAFTAAGLDADTAMAAVQAVRAYIRGALADEIGQRELMKRQNWSDGDDLRHAYGPRMNWLMETGRYPAYRDYTKTARRKDDFAWRYDFGLDCVLDGLAARLGI</sequence>
<dbReference type="InterPro" id="IPR050109">
    <property type="entry name" value="HTH-type_TetR-like_transc_reg"/>
</dbReference>
<proteinExistence type="predicted"/>
<dbReference type="Proteomes" id="UP001500466">
    <property type="component" value="Unassembled WGS sequence"/>
</dbReference>
<name>A0ABP9GM58_9ACTN</name>
<protein>
    <submittedName>
        <fullName evidence="6">TetR/AcrR family transcriptional regulator C-terminal domain-containing protein</fullName>
    </submittedName>
</protein>
<evidence type="ECO:0000259" key="5">
    <source>
        <dbReference type="PROSITE" id="PS50977"/>
    </source>
</evidence>
<dbReference type="RefSeq" id="WP_345673302.1">
    <property type="nucleotide sequence ID" value="NZ_BAABHS010000001.1"/>
</dbReference>
<evidence type="ECO:0000256" key="1">
    <source>
        <dbReference type="ARBA" id="ARBA00023015"/>
    </source>
</evidence>
<dbReference type="PANTHER" id="PTHR30055">
    <property type="entry name" value="HTH-TYPE TRANSCRIPTIONAL REGULATOR RUTR"/>
    <property type="match status" value="1"/>
</dbReference>
<dbReference type="Pfam" id="PF02909">
    <property type="entry name" value="TetR_C_1"/>
    <property type="match status" value="1"/>
</dbReference>
<dbReference type="PANTHER" id="PTHR30055:SF151">
    <property type="entry name" value="TRANSCRIPTIONAL REGULATORY PROTEIN"/>
    <property type="match status" value="1"/>
</dbReference>
<dbReference type="InterPro" id="IPR036271">
    <property type="entry name" value="Tet_transcr_reg_TetR-rel_C_sf"/>
</dbReference>
<comment type="caution">
    <text evidence="6">The sequence shown here is derived from an EMBL/GenBank/DDBJ whole genome shotgun (WGS) entry which is preliminary data.</text>
</comment>
<dbReference type="SUPFAM" id="SSF46689">
    <property type="entry name" value="Homeodomain-like"/>
    <property type="match status" value="1"/>
</dbReference>
<feature type="domain" description="HTH tetR-type" evidence="5">
    <location>
        <begin position="30"/>
        <end position="90"/>
    </location>
</feature>
<dbReference type="InterPro" id="IPR004111">
    <property type="entry name" value="Repressor_TetR_C"/>
</dbReference>
<organism evidence="6 7">
    <name type="scientific">Yinghuangia aomiensis</name>
    <dbReference type="NCBI Taxonomy" id="676205"/>
    <lineage>
        <taxon>Bacteria</taxon>
        <taxon>Bacillati</taxon>
        <taxon>Actinomycetota</taxon>
        <taxon>Actinomycetes</taxon>
        <taxon>Kitasatosporales</taxon>
        <taxon>Streptomycetaceae</taxon>
        <taxon>Yinghuangia</taxon>
    </lineage>
</organism>
<accession>A0ABP9GM58</accession>
<evidence type="ECO:0000256" key="4">
    <source>
        <dbReference type="PROSITE-ProRule" id="PRU00335"/>
    </source>
</evidence>
<reference evidence="7" key="1">
    <citation type="journal article" date="2019" name="Int. J. Syst. Evol. Microbiol.">
        <title>The Global Catalogue of Microorganisms (GCM) 10K type strain sequencing project: providing services to taxonomists for standard genome sequencing and annotation.</title>
        <authorList>
            <consortium name="The Broad Institute Genomics Platform"/>
            <consortium name="The Broad Institute Genome Sequencing Center for Infectious Disease"/>
            <person name="Wu L."/>
            <person name="Ma J."/>
        </authorList>
    </citation>
    <scope>NUCLEOTIDE SEQUENCE [LARGE SCALE GENOMIC DNA]</scope>
    <source>
        <strain evidence="7">JCM 17986</strain>
    </source>
</reference>
<feature type="DNA-binding region" description="H-T-H motif" evidence="4">
    <location>
        <begin position="53"/>
        <end position="72"/>
    </location>
</feature>
<dbReference type="Gene3D" id="1.10.357.10">
    <property type="entry name" value="Tetracycline Repressor, domain 2"/>
    <property type="match status" value="1"/>
</dbReference>
<gene>
    <name evidence="6" type="ORF">GCM10023205_02360</name>
</gene>
<dbReference type="Gene3D" id="1.10.10.60">
    <property type="entry name" value="Homeodomain-like"/>
    <property type="match status" value="1"/>
</dbReference>
<keyword evidence="3" id="KW-0804">Transcription</keyword>
<evidence type="ECO:0000256" key="3">
    <source>
        <dbReference type="ARBA" id="ARBA00023163"/>
    </source>
</evidence>
<dbReference type="SUPFAM" id="SSF48498">
    <property type="entry name" value="Tetracyclin repressor-like, C-terminal domain"/>
    <property type="match status" value="1"/>
</dbReference>
<keyword evidence="7" id="KW-1185">Reference proteome</keyword>
<keyword evidence="2 4" id="KW-0238">DNA-binding</keyword>
<dbReference type="Pfam" id="PF00440">
    <property type="entry name" value="TetR_N"/>
    <property type="match status" value="1"/>
</dbReference>
<keyword evidence="1" id="KW-0805">Transcription regulation</keyword>
<dbReference type="PROSITE" id="PS50977">
    <property type="entry name" value="HTH_TETR_2"/>
    <property type="match status" value="1"/>
</dbReference>
<evidence type="ECO:0000313" key="6">
    <source>
        <dbReference type="EMBL" id="GAA4946156.1"/>
    </source>
</evidence>
<evidence type="ECO:0000256" key="2">
    <source>
        <dbReference type="ARBA" id="ARBA00023125"/>
    </source>
</evidence>
<dbReference type="EMBL" id="BAABHS010000001">
    <property type="protein sequence ID" value="GAA4946156.1"/>
    <property type="molecule type" value="Genomic_DNA"/>
</dbReference>
<evidence type="ECO:0000313" key="7">
    <source>
        <dbReference type="Proteomes" id="UP001500466"/>
    </source>
</evidence>
<dbReference type="InterPro" id="IPR001647">
    <property type="entry name" value="HTH_TetR"/>
</dbReference>
<dbReference type="InterPro" id="IPR009057">
    <property type="entry name" value="Homeodomain-like_sf"/>
</dbReference>